<dbReference type="InterPro" id="IPR010266">
    <property type="entry name" value="NnrS"/>
</dbReference>
<dbReference type="Pfam" id="PF05940">
    <property type="entry name" value="NnrS"/>
    <property type="match status" value="1"/>
</dbReference>
<gene>
    <name evidence="2" type="ORF">RPMA_24015</name>
</gene>
<evidence type="ECO:0000313" key="3">
    <source>
        <dbReference type="Proteomes" id="UP000682843"/>
    </source>
</evidence>
<keyword evidence="1" id="KW-0472">Membrane</keyword>
<keyword evidence="1" id="KW-1133">Transmembrane helix</keyword>
<feature type="transmembrane region" description="Helical" evidence="1">
    <location>
        <begin position="334"/>
        <end position="355"/>
    </location>
</feature>
<feature type="transmembrane region" description="Helical" evidence="1">
    <location>
        <begin position="269"/>
        <end position="291"/>
    </location>
</feature>
<sequence>MMPSRLRAIAEAPLFSAGFRPFFLLGAFYAGLSVLVWIPAFHGRLAIASSFVPRDWHIHEMLYGYLSAVVTGFLFTAIPNWTGRLPIRGLPLLGLVLLWIAGRVAVTFSAHIGWLAAMLVDASFLLLVVIAAAREIAAGKNWRNLPVVGIVGCLLFGDIAFHLEARHVVMADISIRIGVAVVVLLISLIGGRVIPSFTRNWLVRENPGRLPVPFARFDKMVIVLSAAALLLWIADPAGAVTAGFLAIVGVLHIVRLARWAGDRTTREGLLLILHIGYAFVPAGFLLTAASWSNLTTPSAGLHAWMGGAAGVMTLAVMSRASLGHTGQALHASRGTLAIYVAIIVAALARVCAALVPDHMLPLLHTAALAWALAFIGFAIAYAPLLIGYRKTRGERVVATARPSAPN</sequence>
<proteinExistence type="predicted"/>
<feature type="transmembrane region" description="Helical" evidence="1">
    <location>
        <begin position="214"/>
        <end position="233"/>
    </location>
</feature>
<evidence type="ECO:0000256" key="1">
    <source>
        <dbReference type="SAM" id="Phobius"/>
    </source>
</evidence>
<feature type="transmembrane region" description="Helical" evidence="1">
    <location>
        <begin position="367"/>
        <end position="386"/>
    </location>
</feature>
<feature type="transmembrane region" description="Helical" evidence="1">
    <location>
        <begin position="21"/>
        <end position="42"/>
    </location>
</feature>
<protein>
    <submittedName>
        <fullName evidence="2">NnrS family protein</fullName>
    </submittedName>
</protein>
<feature type="transmembrane region" description="Helical" evidence="1">
    <location>
        <begin position="303"/>
        <end position="322"/>
    </location>
</feature>
<feature type="transmembrane region" description="Helical" evidence="1">
    <location>
        <begin position="175"/>
        <end position="194"/>
    </location>
</feature>
<feature type="transmembrane region" description="Helical" evidence="1">
    <location>
        <begin position="89"/>
        <end position="106"/>
    </location>
</feature>
<feature type="transmembrane region" description="Helical" evidence="1">
    <location>
        <begin position="239"/>
        <end position="257"/>
    </location>
</feature>
<accession>A0ABX8AIB5</accession>
<dbReference type="Proteomes" id="UP000682843">
    <property type="component" value="Chromosome"/>
</dbReference>
<dbReference type="RefSeq" id="WP_211910211.1">
    <property type="nucleotide sequence ID" value="NZ_CP036498.1"/>
</dbReference>
<reference evidence="2 3" key="1">
    <citation type="submission" date="2019-02" db="EMBL/GenBank/DDBJ databases">
        <title>Emended description of the genus Rhodopseudomonas and description of Rhodopseudomonas albus sp. nov., a non-phototrophic, heavy-metal-tolerant bacterium isolated from garden soil.</title>
        <authorList>
            <person name="Bao Z."/>
            <person name="Cao W.W."/>
            <person name="Sato Y."/>
            <person name="Nishizawa T."/>
            <person name="Zhao J."/>
            <person name="Guo Y."/>
            <person name="Ohta H."/>
        </authorList>
    </citation>
    <scope>NUCLEOTIDE SEQUENCE [LARGE SCALE GENOMIC DNA]</scope>
    <source>
        <strain evidence="2 3">SK50-23</strain>
    </source>
</reference>
<feature type="transmembrane region" description="Helical" evidence="1">
    <location>
        <begin position="145"/>
        <end position="163"/>
    </location>
</feature>
<keyword evidence="1" id="KW-0812">Transmembrane</keyword>
<evidence type="ECO:0000313" key="2">
    <source>
        <dbReference type="EMBL" id="QUS41570.1"/>
    </source>
</evidence>
<dbReference type="EMBL" id="CP036498">
    <property type="protein sequence ID" value="QUS41570.1"/>
    <property type="molecule type" value="Genomic_DNA"/>
</dbReference>
<feature type="transmembrane region" description="Helical" evidence="1">
    <location>
        <begin position="112"/>
        <end position="133"/>
    </location>
</feature>
<name>A0ABX8AIB5_9BRAD</name>
<organism evidence="2 3">
    <name type="scientific">Tardiphaga alba</name>
    <dbReference type="NCBI Taxonomy" id="340268"/>
    <lineage>
        <taxon>Bacteria</taxon>
        <taxon>Pseudomonadati</taxon>
        <taxon>Pseudomonadota</taxon>
        <taxon>Alphaproteobacteria</taxon>
        <taxon>Hyphomicrobiales</taxon>
        <taxon>Nitrobacteraceae</taxon>
        <taxon>Tardiphaga</taxon>
    </lineage>
</organism>
<feature type="transmembrane region" description="Helical" evidence="1">
    <location>
        <begin position="62"/>
        <end position="82"/>
    </location>
</feature>
<keyword evidence="3" id="KW-1185">Reference proteome</keyword>